<dbReference type="EMBL" id="CP017599">
    <property type="protein sequence ID" value="AOX00525.1"/>
    <property type="molecule type" value="Genomic_DNA"/>
</dbReference>
<name>A0A1D8TSF3_9CYAN</name>
<accession>A0A1D8TSF3</accession>
<dbReference type="KEGG" id="mpro:BJP34_14660"/>
<reference evidence="2" key="1">
    <citation type="submission" date="2016-10" db="EMBL/GenBank/DDBJ databases">
        <title>Comparative genomics uncovers the prolific and rare metabolic potential of the cyanobacterial genus Moorea.</title>
        <authorList>
            <person name="Leao T."/>
            <person name="Castelao G."/>
            <person name="Korobeynikov A."/>
            <person name="Monroe E.A."/>
            <person name="Podell S."/>
            <person name="Glukhov E."/>
            <person name="Allen E."/>
            <person name="Gerwick W.H."/>
            <person name="Gerwick L."/>
        </authorList>
    </citation>
    <scope>NUCLEOTIDE SEQUENCE [LARGE SCALE GENOMIC DNA]</scope>
    <source>
        <strain evidence="2">PAL-8-15-08-1</strain>
    </source>
</reference>
<evidence type="ECO:0000313" key="1">
    <source>
        <dbReference type="EMBL" id="AOX00525.1"/>
    </source>
</evidence>
<proteinExistence type="predicted"/>
<dbReference type="AlphaFoldDB" id="A0A1D8TSF3"/>
<organism evidence="1 2">
    <name type="scientific">Moorena producens PAL-8-15-08-1</name>
    <dbReference type="NCBI Taxonomy" id="1458985"/>
    <lineage>
        <taxon>Bacteria</taxon>
        <taxon>Bacillati</taxon>
        <taxon>Cyanobacteriota</taxon>
        <taxon>Cyanophyceae</taxon>
        <taxon>Coleofasciculales</taxon>
        <taxon>Coleofasciculaceae</taxon>
        <taxon>Moorena</taxon>
    </lineage>
</organism>
<evidence type="ECO:0000313" key="2">
    <source>
        <dbReference type="Proteomes" id="UP000177870"/>
    </source>
</evidence>
<gene>
    <name evidence="1" type="ORF">BJP34_14660</name>
</gene>
<dbReference type="Proteomes" id="UP000177870">
    <property type="component" value="Chromosome"/>
</dbReference>
<sequence length="123" mass="13377">MVLKAIAIVLTEHLRPNLSTRCFHLAGTGGLKAAVREVDQHKEDNAFVFRTDVKGYYASIDHGVLWGIVQQFVADLAVLDLIRQYLRRIVSDGGNYMSILHPGHLLGLSSLAVDGGVVPEALG</sequence>
<protein>
    <recommendedName>
        <fullName evidence="3">Reverse transcriptase domain-containing protein</fullName>
    </recommendedName>
</protein>
<evidence type="ECO:0008006" key="3">
    <source>
        <dbReference type="Google" id="ProtNLM"/>
    </source>
</evidence>